<dbReference type="InterPro" id="IPR040485">
    <property type="entry name" value="XPO1_repeat_3"/>
</dbReference>
<dbReference type="Gene3D" id="1.25.10.10">
    <property type="entry name" value="Leucine-rich Repeat Variant"/>
    <property type="match status" value="1"/>
</dbReference>
<dbReference type="Pfam" id="PF18787">
    <property type="entry name" value="CRM1_repeat_3"/>
    <property type="match status" value="1"/>
</dbReference>
<evidence type="ECO:0000313" key="2">
    <source>
        <dbReference type="Proteomes" id="UP000054498"/>
    </source>
</evidence>
<dbReference type="GO" id="GO:0006611">
    <property type="term" value="P:protein export from nucleus"/>
    <property type="evidence" value="ECO:0007669"/>
    <property type="project" value="InterPro"/>
</dbReference>
<dbReference type="GO" id="GO:0005049">
    <property type="term" value="F:nuclear export signal receptor activity"/>
    <property type="evidence" value="ECO:0007669"/>
    <property type="project" value="InterPro"/>
</dbReference>
<evidence type="ECO:0000313" key="1">
    <source>
        <dbReference type="EMBL" id="KIY92333.1"/>
    </source>
</evidence>
<dbReference type="PANTHER" id="PTHR11223">
    <property type="entry name" value="EXPORTIN 1/5"/>
    <property type="match status" value="1"/>
</dbReference>
<dbReference type="InterPro" id="IPR041235">
    <property type="entry name" value="Exp1_repeat_2"/>
</dbReference>
<dbReference type="GeneID" id="25733311"/>
<sequence>MNPGTNIEMAYQSGTDEQQAFVQNLALFYTSFFRAHLRAMESNEENRGACLMGLDMLTSISYVDEVEVFKTCLDYWALFVADIYSGASIPTTPGGGNQVPQPAAGTTMEEAARMHEQYAAQQLAASAAANGAFAFPPAPGAAAGTAAAANGGAQGGGGAGTPLLNMQRRVVYGGVLQRLRALMVNRMAKPEEVIVVEDDNGNIVRETMKDNDVLAQYRTMRETLVMLSHLDYEDTEIQMLEKLRLQMAGQWTWHGLNTLCWAIGSISGTMAEEQENRFLVTVIRDLLNLCEVTRGKDNKAVIASNIMYVVGQYPKFLRAHWKFLKTVVNKLFEFMHETHPGVQ</sequence>
<dbReference type="InterPro" id="IPR045065">
    <property type="entry name" value="XPO1/5"/>
</dbReference>
<dbReference type="Proteomes" id="UP000054498">
    <property type="component" value="Unassembled WGS sequence"/>
</dbReference>
<name>A0A0D2K860_9CHLO</name>
<proteinExistence type="predicted"/>
<dbReference type="GO" id="GO:0005737">
    <property type="term" value="C:cytoplasm"/>
    <property type="evidence" value="ECO:0007669"/>
    <property type="project" value="TreeGrafter"/>
</dbReference>
<keyword evidence="2" id="KW-1185">Reference proteome</keyword>
<dbReference type="Pfam" id="PF18784">
    <property type="entry name" value="CRM1_repeat_2"/>
    <property type="match status" value="1"/>
</dbReference>
<dbReference type="GO" id="GO:0000055">
    <property type="term" value="P:ribosomal large subunit export from nucleus"/>
    <property type="evidence" value="ECO:0007669"/>
    <property type="project" value="TreeGrafter"/>
</dbReference>
<protein>
    <submittedName>
        <fullName evidence="1">Putative Exportin-1</fullName>
    </submittedName>
</protein>
<dbReference type="STRING" id="145388.A0A0D2K860"/>
<dbReference type="InterPro" id="IPR011989">
    <property type="entry name" value="ARM-like"/>
</dbReference>
<dbReference type="EMBL" id="KK105723">
    <property type="protein sequence ID" value="KIY92333.1"/>
    <property type="molecule type" value="Genomic_DNA"/>
</dbReference>
<dbReference type="Pfam" id="PF18777">
    <property type="entry name" value="CRM1_repeat"/>
    <property type="match status" value="1"/>
</dbReference>
<organism evidence="1 2">
    <name type="scientific">Monoraphidium neglectum</name>
    <dbReference type="NCBI Taxonomy" id="145388"/>
    <lineage>
        <taxon>Eukaryota</taxon>
        <taxon>Viridiplantae</taxon>
        <taxon>Chlorophyta</taxon>
        <taxon>core chlorophytes</taxon>
        <taxon>Chlorophyceae</taxon>
        <taxon>CS clade</taxon>
        <taxon>Sphaeropleales</taxon>
        <taxon>Selenastraceae</taxon>
        <taxon>Monoraphidium</taxon>
    </lineage>
</organism>
<dbReference type="SUPFAM" id="SSF48371">
    <property type="entry name" value="ARM repeat"/>
    <property type="match status" value="1"/>
</dbReference>
<dbReference type="InterPro" id="IPR041123">
    <property type="entry name" value="CRM1_repeat"/>
</dbReference>
<dbReference type="PANTHER" id="PTHR11223:SF2">
    <property type="entry name" value="EXPORTIN-1"/>
    <property type="match status" value="1"/>
</dbReference>
<dbReference type="InterPro" id="IPR016024">
    <property type="entry name" value="ARM-type_fold"/>
</dbReference>
<reference evidence="1 2" key="1">
    <citation type="journal article" date="2013" name="BMC Genomics">
        <title>Reconstruction of the lipid metabolism for the microalga Monoraphidium neglectum from its genome sequence reveals characteristics suitable for biofuel production.</title>
        <authorList>
            <person name="Bogen C."/>
            <person name="Al-Dilaimi A."/>
            <person name="Albersmeier A."/>
            <person name="Wichmann J."/>
            <person name="Grundmann M."/>
            <person name="Rupp O."/>
            <person name="Lauersen K.J."/>
            <person name="Blifernez-Klassen O."/>
            <person name="Kalinowski J."/>
            <person name="Goesmann A."/>
            <person name="Mussgnug J.H."/>
            <person name="Kruse O."/>
        </authorList>
    </citation>
    <scope>NUCLEOTIDE SEQUENCE [LARGE SCALE GENOMIC DNA]</scope>
    <source>
        <strain evidence="1 2">SAG 48.87</strain>
    </source>
</reference>
<dbReference type="KEGG" id="mng:MNEG_15630"/>
<gene>
    <name evidence="1" type="ORF">MNEG_15630</name>
</gene>
<accession>A0A0D2K860</accession>
<dbReference type="GO" id="GO:0000056">
    <property type="term" value="P:ribosomal small subunit export from nucleus"/>
    <property type="evidence" value="ECO:0007669"/>
    <property type="project" value="TreeGrafter"/>
</dbReference>
<dbReference type="AlphaFoldDB" id="A0A0D2K860"/>
<dbReference type="OrthoDB" id="27218at2759"/>
<dbReference type="GO" id="GO:0005634">
    <property type="term" value="C:nucleus"/>
    <property type="evidence" value="ECO:0007669"/>
    <property type="project" value="TreeGrafter"/>
</dbReference>
<dbReference type="RefSeq" id="XP_013891353.1">
    <property type="nucleotide sequence ID" value="XM_014035899.1"/>
</dbReference>
<feature type="non-terminal residue" evidence="1">
    <location>
        <position position="343"/>
    </location>
</feature>